<evidence type="ECO:0000313" key="2">
    <source>
        <dbReference type="Proteomes" id="UP000828941"/>
    </source>
</evidence>
<reference evidence="1 2" key="1">
    <citation type="journal article" date="2022" name="DNA Res.">
        <title>Chromosomal-level genome assembly of the orchid tree Bauhinia variegata (Leguminosae; Cercidoideae) supports the allotetraploid origin hypothesis of Bauhinia.</title>
        <authorList>
            <person name="Zhong Y."/>
            <person name="Chen Y."/>
            <person name="Zheng D."/>
            <person name="Pang J."/>
            <person name="Liu Y."/>
            <person name="Luo S."/>
            <person name="Meng S."/>
            <person name="Qian L."/>
            <person name="Wei D."/>
            <person name="Dai S."/>
            <person name="Zhou R."/>
        </authorList>
    </citation>
    <scope>NUCLEOTIDE SEQUENCE [LARGE SCALE GENOMIC DNA]</scope>
    <source>
        <strain evidence="1">BV-YZ2020</strain>
    </source>
</reference>
<proteinExistence type="predicted"/>
<dbReference type="EMBL" id="CM039436">
    <property type="protein sequence ID" value="KAI4313572.1"/>
    <property type="molecule type" value="Genomic_DNA"/>
</dbReference>
<gene>
    <name evidence="1" type="ORF">L6164_026537</name>
</gene>
<name>A0ACB9LRE6_BAUVA</name>
<sequence>MRDQTILKDALLVKKFLHQMLSAIAYFHALNILHRDLKPQNVLVDLTDKKVKVADFGLAKDSCPVLSNNKHTFEELQNYIVVLLPGGDFLELANEFPNLEPAGLDLLSKMLCVYPNHRISAEDALEHEFFNGIEMVQRGINTESYCRLFAVNNNLILSCLHGSLNWRKGSCI</sequence>
<organism evidence="1 2">
    <name type="scientific">Bauhinia variegata</name>
    <name type="common">Purple orchid tree</name>
    <name type="synonym">Phanera variegata</name>
    <dbReference type="NCBI Taxonomy" id="167791"/>
    <lineage>
        <taxon>Eukaryota</taxon>
        <taxon>Viridiplantae</taxon>
        <taxon>Streptophyta</taxon>
        <taxon>Embryophyta</taxon>
        <taxon>Tracheophyta</taxon>
        <taxon>Spermatophyta</taxon>
        <taxon>Magnoliopsida</taxon>
        <taxon>eudicotyledons</taxon>
        <taxon>Gunneridae</taxon>
        <taxon>Pentapetalae</taxon>
        <taxon>rosids</taxon>
        <taxon>fabids</taxon>
        <taxon>Fabales</taxon>
        <taxon>Fabaceae</taxon>
        <taxon>Cercidoideae</taxon>
        <taxon>Cercideae</taxon>
        <taxon>Bauhiniinae</taxon>
        <taxon>Bauhinia</taxon>
    </lineage>
</organism>
<protein>
    <submittedName>
        <fullName evidence="1">Uncharacterized protein</fullName>
    </submittedName>
</protein>
<dbReference type="Proteomes" id="UP000828941">
    <property type="component" value="Chromosome 11"/>
</dbReference>
<accession>A0ACB9LRE6</accession>
<comment type="caution">
    <text evidence="1">The sequence shown here is derived from an EMBL/GenBank/DDBJ whole genome shotgun (WGS) entry which is preliminary data.</text>
</comment>
<keyword evidence="2" id="KW-1185">Reference proteome</keyword>
<evidence type="ECO:0000313" key="1">
    <source>
        <dbReference type="EMBL" id="KAI4313572.1"/>
    </source>
</evidence>